<sequence>MTLLVSAAPTCINGVAVNPSVWRSASEQPQPNQRKATTPGVTEPINEVPVEESDRGDGYLGQSIVYNNCTFTVHSNIPQEMLSHPFAHDPRLGVSWKLWRTDVENTSPVQFEWTWHDALQRTWYDLSMINAGNAGWLSPVAHRGEPIVGDEDGLGAYVGKVAIKHAFKVEGMTLVPEVVGGNCVPLHCASGEAYCTASYNVHNDWGQQHD</sequence>
<organism evidence="2 3">
    <name type="scientific">Fonsecaea nubica</name>
    <dbReference type="NCBI Taxonomy" id="856822"/>
    <lineage>
        <taxon>Eukaryota</taxon>
        <taxon>Fungi</taxon>
        <taxon>Dikarya</taxon>
        <taxon>Ascomycota</taxon>
        <taxon>Pezizomycotina</taxon>
        <taxon>Eurotiomycetes</taxon>
        <taxon>Chaetothyriomycetidae</taxon>
        <taxon>Chaetothyriales</taxon>
        <taxon>Herpotrichiellaceae</taxon>
        <taxon>Fonsecaea</taxon>
    </lineage>
</organism>
<dbReference type="AlphaFoldDB" id="A0A178D3K3"/>
<evidence type="ECO:0000313" key="2">
    <source>
        <dbReference type="EMBL" id="OAL35665.1"/>
    </source>
</evidence>
<dbReference type="RefSeq" id="XP_022500677.1">
    <property type="nucleotide sequence ID" value="XM_022643340.1"/>
</dbReference>
<proteinExistence type="predicted"/>
<comment type="caution">
    <text evidence="2">The sequence shown here is derived from an EMBL/GenBank/DDBJ whole genome shotgun (WGS) entry which is preliminary data.</text>
</comment>
<evidence type="ECO:0000256" key="1">
    <source>
        <dbReference type="SAM" id="MobiDB-lite"/>
    </source>
</evidence>
<reference evidence="2 3" key="1">
    <citation type="submission" date="2016-03" db="EMBL/GenBank/DDBJ databases">
        <title>The draft genome sequence of Fonsecaea nubica causative agent of cutaneous subcutaneous infection in human host.</title>
        <authorList>
            <person name="Costa F."/>
            <person name="Sybren D.H."/>
            <person name="Raittz R.T."/>
            <person name="Weiss V.A."/>
            <person name="Leao A.C."/>
            <person name="Gomes R."/>
            <person name="De Souza E.M."/>
            <person name="Pedrosa F.O."/>
            <person name="Steffens M.B."/>
            <person name="Bombassaro A."/>
            <person name="Tadra-Sfeir M.Z."/>
            <person name="Moreno L.F."/>
            <person name="Najafzadeh M.J."/>
            <person name="Felipe M.S."/>
            <person name="Teixeira M."/>
            <person name="Sun J."/>
            <person name="Xi L."/>
            <person name="Castro M.A."/>
            <person name="Vicente V.A."/>
        </authorList>
    </citation>
    <scope>NUCLEOTIDE SEQUENCE [LARGE SCALE GENOMIC DNA]</scope>
    <source>
        <strain evidence="2 3">CBS 269.64</strain>
    </source>
</reference>
<name>A0A178D3K3_9EURO</name>
<dbReference type="GeneID" id="34588463"/>
<dbReference type="Proteomes" id="UP000185904">
    <property type="component" value="Unassembled WGS sequence"/>
</dbReference>
<feature type="compositionally biased region" description="Polar residues" evidence="1">
    <location>
        <begin position="23"/>
        <end position="40"/>
    </location>
</feature>
<accession>A0A178D3K3</accession>
<dbReference type="OrthoDB" id="3682664at2759"/>
<dbReference type="EMBL" id="LVCJ01000028">
    <property type="protein sequence ID" value="OAL35665.1"/>
    <property type="molecule type" value="Genomic_DNA"/>
</dbReference>
<protein>
    <submittedName>
        <fullName evidence="2">Uncharacterized protein</fullName>
    </submittedName>
</protein>
<gene>
    <name evidence="2" type="ORF">AYO20_05046</name>
</gene>
<keyword evidence="3" id="KW-1185">Reference proteome</keyword>
<evidence type="ECO:0000313" key="3">
    <source>
        <dbReference type="Proteomes" id="UP000185904"/>
    </source>
</evidence>
<feature type="region of interest" description="Disordered" evidence="1">
    <location>
        <begin position="23"/>
        <end position="43"/>
    </location>
</feature>